<evidence type="ECO:0000313" key="2">
    <source>
        <dbReference type="Proteomes" id="UP000283269"/>
    </source>
</evidence>
<dbReference type="SUPFAM" id="SSF52047">
    <property type="entry name" value="RNI-like"/>
    <property type="match status" value="2"/>
</dbReference>
<dbReference type="STRING" id="93625.A0A409VNS4"/>
<proteinExistence type="predicted"/>
<protein>
    <recommendedName>
        <fullName evidence="3">F-box domain-containing protein</fullName>
    </recommendedName>
</protein>
<dbReference type="InParanoid" id="A0A409VNS4"/>
<dbReference type="Proteomes" id="UP000283269">
    <property type="component" value="Unassembled WGS sequence"/>
</dbReference>
<sequence>MQPIDKLCAELYDYIIDFLHDDDDALRACALVCRAWLPSSRCHLFYHLKLSGSGPSPISSGWAQNTACRRIFATILSSPHLASYVNELSVQELNVVRPSTYRWVSSEITFPALLNKLSNIRALEFNFPPPGPETIKTAWSTMTFRDISEAMSSMSLETLALRQFSFSSLPDFVKILDSCHHLKTLQLDHVDIATATHLSPSALEHVLNLNSPDSISHTSKTKANLETLILRSNSSALIIPVLLHTHSFLDLSSLQKLVMNVAPDSYSNILEFLKFIPNLQHLELDIERDFDYDAHLEYKDTLDLTHLPALRYLSLHTHILLGRMELLPWLLAMFSTTGSANNLLDFSLTCTVDKPPPSVTVQAFDNVLVGWHDLDNLLTQPTFDAMRRFRLDFALDKPIGDETAKQMSQEFIKQLRNLQRKGSSSSLYLTATVSVLLTMHLQPTPTPHEQRLPQEIFDSIIDYFHSNTETLRVCALVSSAWLASARKHLFSRITLSPPKSAKTSFFFLRPTPSLWAQLFECIWSNGGSRLGSVVPYIRELHLHEGVIKREWLAHERALPSLLRSLANIRRLEISRAASVRIVWEHLRTSLKAALEDHALRLTSLTELKLSSFLFDSLEDLGKILRACRYLRVLEVDHVMFTDESLDRLVPGEEDGFASEKAEKIITSLDILVIGPRTSTAFLVFLLHATSPIAVGTIRKLSLSISGSFSEFSRLLHASTSVEHLELTLMNDGKIPFKSEIRMVADGCDLLIVDLQEYWTLPDSQHFNLSQVPHLRNLKINIDVLQKMDDPLPWLGALLSTGKHASHPTRRNTVETIYIAYSIYLPAPYMDRSMNTAIFDRWREIDTILCGVESTHAESEGHAHAYETLKRVKLEFMLENPIGFGVAPRFLKELVLDSPGLERRDVLRVNAFDTSK</sequence>
<dbReference type="Gene3D" id="3.80.10.10">
    <property type="entry name" value="Ribonuclease Inhibitor"/>
    <property type="match status" value="2"/>
</dbReference>
<dbReference type="EMBL" id="NHYD01003968">
    <property type="protein sequence ID" value="PPQ67866.1"/>
    <property type="molecule type" value="Genomic_DNA"/>
</dbReference>
<name>A0A409VNS4_PSICY</name>
<gene>
    <name evidence="1" type="ORF">CVT25_010305</name>
</gene>
<evidence type="ECO:0008006" key="3">
    <source>
        <dbReference type="Google" id="ProtNLM"/>
    </source>
</evidence>
<dbReference type="InterPro" id="IPR032675">
    <property type="entry name" value="LRR_dom_sf"/>
</dbReference>
<accession>A0A409VNS4</accession>
<keyword evidence="2" id="KW-1185">Reference proteome</keyword>
<reference evidence="1 2" key="1">
    <citation type="journal article" date="2018" name="Evol. Lett.">
        <title>Horizontal gene cluster transfer increased hallucinogenic mushroom diversity.</title>
        <authorList>
            <person name="Reynolds H.T."/>
            <person name="Vijayakumar V."/>
            <person name="Gluck-Thaler E."/>
            <person name="Korotkin H.B."/>
            <person name="Matheny P.B."/>
            <person name="Slot J.C."/>
        </authorList>
    </citation>
    <scope>NUCLEOTIDE SEQUENCE [LARGE SCALE GENOMIC DNA]</scope>
    <source>
        <strain evidence="1 2">2631</strain>
    </source>
</reference>
<organism evidence="1 2">
    <name type="scientific">Psilocybe cyanescens</name>
    <dbReference type="NCBI Taxonomy" id="93625"/>
    <lineage>
        <taxon>Eukaryota</taxon>
        <taxon>Fungi</taxon>
        <taxon>Dikarya</taxon>
        <taxon>Basidiomycota</taxon>
        <taxon>Agaricomycotina</taxon>
        <taxon>Agaricomycetes</taxon>
        <taxon>Agaricomycetidae</taxon>
        <taxon>Agaricales</taxon>
        <taxon>Agaricineae</taxon>
        <taxon>Strophariaceae</taxon>
        <taxon>Psilocybe</taxon>
    </lineage>
</organism>
<dbReference type="OrthoDB" id="2788229at2759"/>
<dbReference type="AlphaFoldDB" id="A0A409VNS4"/>
<comment type="caution">
    <text evidence="1">The sequence shown here is derived from an EMBL/GenBank/DDBJ whole genome shotgun (WGS) entry which is preliminary data.</text>
</comment>
<evidence type="ECO:0000313" key="1">
    <source>
        <dbReference type="EMBL" id="PPQ67866.1"/>
    </source>
</evidence>